<name>A0A7I8DTS7_9FIRM</name>
<dbReference type="Pfam" id="PF22725">
    <property type="entry name" value="GFO_IDH_MocA_C3"/>
    <property type="match status" value="1"/>
</dbReference>
<accession>A0A7I8DTS7</accession>
<evidence type="ECO:0000259" key="1">
    <source>
        <dbReference type="Pfam" id="PF01408"/>
    </source>
</evidence>
<feature type="domain" description="Gfo/Idh/MocA-like oxidoreductase N-terminal" evidence="1">
    <location>
        <begin position="9"/>
        <end position="123"/>
    </location>
</feature>
<dbReference type="InterPro" id="IPR036291">
    <property type="entry name" value="NAD(P)-bd_dom_sf"/>
</dbReference>
<organism evidence="3 4">
    <name type="scientific">Anaerocolumna chitinilytica</name>
    <dbReference type="NCBI Taxonomy" id="1727145"/>
    <lineage>
        <taxon>Bacteria</taxon>
        <taxon>Bacillati</taxon>
        <taxon>Bacillota</taxon>
        <taxon>Clostridia</taxon>
        <taxon>Lachnospirales</taxon>
        <taxon>Lachnospiraceae</taxon>
        <taxon>Anaerocolumna</taxon>
    </lineage>
</organism>
<keyword evidence="4" id="KW-1185">Reference proteome</keyword>
<dbReference type="Pfam" id="PF01408">
    <property type="entry name" value="GFO_IDH_MocA"/>
    <property type="match status" value="1"/>
</dbReference>
<dbReference type="KEGG" id="acht:bsdcttw_36920"/>
<dbReference type="Gene3D" id="3.40.50.720">
    <property type="entry name" value="NAD(P)-binding Rossmann-like Domain"/>
    <property type="match status" value="1"/>
</dbReference>
<dbReference type="GO" id="GO:0000166">
    <property type="term" value="F:nucleotide binding"/>
    <property type="evidence" value="ECO:0007669"/>
    <property type="project" value="InterPro"/>
</dbReference>
<evidence type="ECO:0000313" key="4">
    <source>
        <dbReference type="Proteomes" id="UP000515703"/>
    </source>
</evidence>
<sequence length="348" mass="38734">MVARMENNIKAAIVGCGSIAQVHSACISKLSGVSLACVCDIIRDRAEVLAGEYQAKAYTSFEEMIEKEDIQILHICTPHYLHVPMAEAALAKGINVFMEKPPAMNREEYDRLKEAAGKSGSRLGFCFQNRYNPGTLKALELMKHGIPGKVIGGRAIVSWSRDSGYYTESGWRGSLLTEGGGALINQAVHSLDLLTLFLGKPLKADAVMANHHLKGIIEVEDMMEAYIRYENDVTGCFYATTAYCTNMPPIIELHCEKMNVRIEEMRTICYDFDGRELDNVYIPTEGLKKKEAMGKGYWGAGHMDCITDYYEAYKEKRNTPIGITQVKDTIDLMIAVYEAARSGKEIII</sequence>
<dbReference type="InterPro" id="IPR055170">
    <property type="entry name" value="GFO_IDH_MocA-like_dom"/>
</dbReference>
<dbReference type="PANTHER" id="PTHR43249">
    <property type="entry name" value="UDP-N-ACETYL-2-AMINO-2-DEOXY-D-GLUCURONATE OXIDASE"/>
    <property type="match status" value="1"/>
</dbReference>
<dbReference type="PANTHER" id="PTHR43249:SF1">
    <property type="entry name" value="D-GLUCOSIDE 3-DEHYDROGENASE"/>
    <property type="match status" value="1"/>
</dbReference>
<reference evidence="3 4" key="2">
    <citation type="submission" date="2020-08" db="EMBL/GenBank/DDBJ databases">
        <authorList>
            <person name="Ueki A."/>
            <person name="Tonouchi A."/>
        </authorList>
    </citation>
    <scope>NUCLEOTIDE SEQUENCE [LARGE SCALE GENOMIC DNA]</scope>
    <source>
        <strain evidence="3 4">CTTW</strain>
    </source>
</reference>
<dbReference type="InterPro" id="IPR000683">
    <property type="entry name" value="Gfo/Idh/MocA-like_OxRdtase_N"/>
</dbReference>
<proteinExistence type="predicted"/>
<dbReference type="AlphaFoldDB" id="A0A7I8DTS7"/>
<protein>
    <submittedName>
        <fullName evidence="3">Oxidoreductase</fullName>
    </submittedName>
</protein>
<evidence type="ECO:0000313" key="3">
    <source>
        <dbReference type="EMBL" id="BCK00652.1"/>
    </source>
</evidence>
<reference evidence="3 4" key="1">
    <citation type="submission" date="2020-08" db="EMBL/GenBank/DDBJ databases">
        <title>Draft genome sequencing of an Anaerocolumna strain isolated from anoxic soil subjected to BSD treatment.</title>
        <authorList>
            <person name="Uek A."/>
            <person name="Tonouchi A."/>
        </authorList>
    </citation>
    <scope>NUCLEOTIDE SEQUENCE [LARGE SCALE GENOMIC DNA]</scope>
    <source>
        <strain evidence="3 4">CTTW</strain>
    </source>
</reference>
<dbReference type="SUPFAM" id="SSF55347">
    <property type="entry name" value="Glyceraldehyde-3-phosphate dehydrogenase-like, C-terminal domain"/>
    <property type="match status" value="1"/>
</dbReference>
<evidence type="ECO:0000259" key="2">
    <source>
        <dbReference type="Pfam" id="PF22725"/>
    </source>
</evidence>
<dbReference type="Proteomes" id="UP000515703">
    <property type="component" value="Chromosome"/>
</dbReference>
<dbReference type="Gene3D" id="3.30.360.10">
    <property type="entry name" value="Dihydrodipicolinate Reductase, domain 2"/>
    <property type="match status" value="1"/>
</dbReference>
<dbReference type="EMBL" id="AP023368">
    <property type="protein sequence ID" value="BCK00652.1"/>
    <property type="molecule type" value="Genomic_DNA"/>
</dbReference>
<dbReference type="SUPFAM" id="SSF51735">
    <property type="entry name" value="NAD(P)-binding Rossmann-fold domains"/>
    <property type="match status" value="1"/>
</dbReference>
<gene>
    <name evidence="3" type="ORF">bsdcttw_36920</name>
</gene>
<dbReference type="InterPro" id="IPR052515">
    <property type="entry name" value="Gfo/Idh/MocA_Oxidoreductase"/>
</dbReference>
<feature type="domain" description="GFO/IDH/MocA-like oxidoreductase" evidence="2">
    <location>
        <begin position="136"/>
        <end position="258"/>
    </location>
</feature>